<dbReference type="InterPro" id="IPR053738">
    <property type="entry name" value="Lambda_capsid_assembly"/>
</dbReference>
<name>A0AAW6QA17_9PAST</name>
<dbReference type="Proteomes" id="UP001214976">
    <property type="component" value="Unassembled WGS sequence"/>
</dbReference>
<sequence length="314" mass="35102">MAGQKVATRLTDPVLTQYALGYHNNEFVGELLLPIADVPKEGARLPKFGKEAFVTENDERELHAASNKITPAKVTTEDIALGEKDLAYPIDYREGKEADFDYEQFAIDLVMEKMALNRELRIKALVTNEAAYGTKNKIVLSGTSQFSHADSQLFKVFDDAFEAVRMASGKSVNRIVISSNVWKAIRNHKEVLEILKERGLKSLSPSLFAELIKGEGQDDLQIAIGRASYTTQLDQDTQPVWENDIVMAYVPQKAADGKHKMYKPSFGYTFRRQGAFVVDKYDEVGGKVYNARATDINKEYLLMADAGYLIKSAV</sequence>
<evidence type="ECO:0000313" key="1">
    <source>
        <dbReference type="EMBL" id="MDG2949311.1"/>
    </source>
</evidence>
<dbReference type="RefSeq" id="WP_317476580.1">
    <property type="nucleotide sequence ID" value="NZ_JARQTW010000002.1"/>
</dbReference>
<protein>
    <submittedName>
        <fullName evidence="1">Major capsid protein</fullName>
    </submittedName>
</protein>
<proteinExistence type="predicted"/>
<gene>
    <name evidence="1" type="ORF">P7M15_02055</name>
</gene>
<dbReference type="EMBL" id="JARQTW010000002">
    <property type="protein sequence ID" value="MDG2949311.1"/>
    <property type="molecule type" value="Genomic_DNA"/>
</dbReference>
<organism evidence="1 2">
    <name type="scientific">Exercitatus varius</name>
    <dbReference type="NCBI Taxonomy" id="67857"/>
    <lineage>
        <taxon>Bacteria</taxon>
        <taxon>Pseudomonadati</taxon>
        <taxon>Pseudomonadota</taxon>
        <taxon>Gammaproteobacteria</taxon>
        <taxon>Pasteurellales</taxon>
        <taxon>Pasteurellaceae</taxon>
        <taxon>Exercitatus</taxon>
    </lineage>
</organism>
<comment type="caution">
    <text evidence="1">The sequence shown here is derived from an EMBL/GenBank/DDBJ whole genome shotgun (WGS) entry which is preliminary data.</text>
</comment>
<evidence type="ECO:0000313" key="2">
    <source>
        <dbReference type="Proteomes" id="UP001214976"/>
    </source>
</evidence>
<dbReference type="InterPro" id="IPR005564">
    <property type="entry name" value="Major_capsid_GpE"/>
</dbReference>
<accession>A0AAW6QA17</accession>
<reference evidence="1" key="1">
    <citation type="submission" date="2023-03" db="EMBL/GenBank/DDBJ databases">
        <title>Classification of Bisgaard taxon 6 and taxon 10 as Exercitatus varius gen. nov., spec. nov.</title>
        <authorList>
            <person name="Christensen H."/>
        </authorList>
    </citation>
    <scope>NUCLEOTIDE SEQUENCE</scope>
    <source>
        <strain evidence="1">86116</strain>
    </source>
</reference>
<dbReference type="Gene3D" id="3.90.1690.10">
    <property type="entry name" value="phage-related protein like domain"/>
    <property type="match status" value="1"/>
</dbReference>
<dbReference type="AlphaFoldDB" id="A0AAW6QA17"/>
<dbReference type="Pfam" id="PF03864">
    <property type="entry name" value="Phage_cap_E"/>
    <property type="match status" value="1"/>
</dbReference>